<feature type="region of interest" description="Disordered" evidence="1">
    <location>
        <begin position="94"/>
        <end position="154"/>
    </location>
</feature>
<proteinExistence type="predicted"/>
<dbReference type="STRING" id="623744.A0A553PZ13"/>
<dbReference type="Proteomes" id="UP000316079">
    <property type="component" value="Unassembled WGS sequence"/>
</dbReference>
<gene>
    <name evidence="3" type="ORF">DNTS_027919</name>
</gene>
<sequence>MKVVAFLLCLLSSSLAAPAPDSGSNEQAIANHANTALQLMELYRALGQLRQQGFGVVPGAQLPAQVAPAAIDAQPEVSPQAPQQALVLSPAVVAPTGDDSDEEGAPAQAAAPLNSDEAEEAEEAEGGEEAEGAEAALAGPEAEPAGIPPAVDAPAVDAPAVDAPVINEAAPVADTAPAPEAIATDAGAAVEPVLNPEAPVAAEVNPAPVEADIGAGADQVLVAEAPVAL</sequence>
<feature type="signal peptide" evidence="2">
    <location>
        <begin position="1"/>
        <end position="16"/>
    </location>
</feature>
<evidence type="ECO:0000256" key="2">
    <source>
        <dbReference type="SAM" id="SignalP"/>
    </source>
</evidence>
<evidence type="ECO:0000313" key="3">
    <source>
        <dbReference type="EMBL" id="TRY82920.1"/>
    </source>
</evidence>
<organism evidence="3 4">
    <name type="scientific">Danionella cerebrum</name>
    <dbReference type="NCBI Taxonomy" id="2873325"/>
    <lineage>
        <taxon>Eukaryota</taxon>
        <taxon>Metazoa</taxon>
        <taxon>Chordata</taxon>
        <taxon>Craniata</taxon>
        <taxon>Vertebrata</taxon>
        <taxon>Euteleostomi</taxon>
        <taxon>Actinopterygii</taxon>
        <taxon>Neopterygii</taxon>
        <taxon>Teleostei</taxon>
        <taxon>Ostariophysi</taxon>
        <taxon>Cypriniformes</taxon>
        <taxon>Danionidae</taxon>
        <taxon>Danioninae</taxon>
        <taxon>Danionella</taxon>
    </lineage>
</organism>
<evidence type="ECO:0008006" key="5">
    <source>
        <dbReference type="Google" id="ProtNLM"/>
    </source>
</evidence>
<feature type="chain" id="PRO_5022165142" description="Enamelin" evidence="2">
    <location>
        <begin position="17"/>
        <end position="229"/>
    </location>
</feature>
<feature type="compositionally biased region" description="Low complexity" evidence="1">
    <location>
        <begin position="133"/>
        <end position="154"/>
    </location>
</feature>
<keyword evidence="4" id="KW-1185">Reference proteome</keyword>
<dbReference type="AlphaFoldDB" id="A0A553PZ13"/>
<dbReference type="EMBL" id="SRMA01026527">
    <property type="protein sequence ID" value="TRY82920.1"/>
    <property type="molecule type" value="Genomic_DNA"/>
</dbReference>
<reference evidence="3 4" key="1">
    <citation type="journal article" date="2019" name="Sci. Data">
        <title>Hybrid genome assembly and annotation of Danionella translucida.</title>
        <authorList>
            <person name="Kadobianskyi M."/>
            <person name="Schulze L."/>
            <person name="Schuelke M."/>
            <person name="Judkewitz B."/>
        </authorList>
    </citation>
    <scope>NUCLEOTIDE SEQUENCE [LARGE SCALE GENOMIC DNA]</scope>
    <source>
        <strain evidence="3 4">Bolton</strain>
    </source>
</reference>
<comment type="caution">
    <text evidence="3">The sequence shown here is derived from an EMBL/GenBank/DDBJ whole genome shotgun (WGS) entry which is preliminary data.</text>
</comment>
<keyword evidence="2" id="KW-0732">Signal</keyword>
<dbReference type="OrthoDB" id="8936363at2759"/>
<name>A0A553PZ13_9TELE</name>
<evidence type="ECO:0000313" key="4">
    <source>
        <dbReference type="Proteomes" id="UP000316079"/>
    </source>
</evidence>
<protein>
    <recommendedName>
        <fullName evidence="5">Enamelin</fullName>
    </recommendedName>
</protein>
<evidence type="ECO:0000256" key="1">
    <source>
        <dbReference type="SAM" id="MobiDB-lite"/>
    </source>
</evidence>
<feature type="compositionally biased region" description="Acidic residues" evidence="1">
    <location>
        <begin position="116"/>
        <end position="132"/>
    </location>
</feature>
<accession>A0A553PZ13</accession>